<dbReference type="OrthoDB" id="1750196at2759"/>
<dbReference type="PANTHER" id="PTHR32108">
    <property type="entry name" value="DNA-DIRECTED RNA POLYMERASE SUBUNIT ALPHA"/>
    <property type="match status" value="1"/>
</dbReference>
<gene>
    <name evidence="1" type="ORF">H5410_055721</name>
</gene>
<proteinExistence type="predicted"/>
<dbReference type="PANTHER" id="PTHR32108:SF9">
    <property type="entry name" value="REVERSE TRANSCRIPTASE RNASE H-LIKE DOMAIN-CONTAINING PROTEIN"/>
    <property type="match status" value="1"/>
</dbReference>
<comment type="caution">
    <text evidence="1">The sequence shown here is derived from an EMBL/GenBank/DDBJ whole genome shotgun (WGS) entry which is preliminary data.</text>
</comment>
<evidence type="ECO:0000313" key="1">
    <source>
        <dbReference type="EMBL" id="KAG5575587.1"/>
    </source>
</evidence>
<dbReference type="AlphaFoldDB" id="A0A9J5WIB6"/>
<keyword evidence="2" id="KW-1185">Reference proteome</keyword>
<evidence type="ECO:0000313" key="2">
    <source>
        <dbReference type="Proteomes" id="UP000824120"/>
    </source>
</evidence>
<dbReference type="Proteomes" id="UP000824120">
    <property type="component" value="Chromosome 11"/>
</dbReference>
<reference evidence="1 2" key="1">
    <citation type="submission" date="2020-09" db="EMBL/GenBank/DDBJ databases">
        <title>De no assembly of potato wild relative species, Solanum commersonii.</title>
        <authorList>
            <person name="Cho K."/>
        </authorList>
    </citation>
    <scope>NUCLEOTIDE SEQUENCE [LARGE SCALE GENOMIC DNA]</scope>
    <source>
        <strain evidence="1">LZ3.2</strain>
        <tissue evidence="1">Leaf</tissue>
    </source>
</reference>
<dbReference type="EMBL" id="JACXVP010000011">
    <property type="protein sequence ID" value="KAG5575587.1"/>
    <property type="molecule type" value="Genomic_DNA"/>
</dbReference>
<accession>A0A9J5WIB6</accession>
<name>A0A9J5WIB6_SOLCO</name>
<protein>
    <submittedName>
        <fullName evidence="1">Uncharacterized protein</fullName>
    </submittedName>
</protein>
<sequence>MINRKKKSLEDVMRGLCGFDSSQSVRYEELCTFPEVELPPANAFVDHYKFHVEITPDRTSITKLKPKSTKCFQEYAIHWRKDVARVHPYIEESEMITYFIQAQDSEYYEQMVTMGGKTFAEIMKAGKMIEDGLNLISVC</sequence>
<organism evidence="1 2">
    <name type="scientific">Solanum commersonii</name>
    <name type="common">Commerson's wild potato</name>
    <name type="synonym">Commerson's nightshade</name>
    <dbReference type="NCBI Taxonomy" id="4109"/>
    <lineage>
        <taxon>Eukaryota</taxon>
        <taxon>Viridiplantae</taxon>
        <taxon>Streptophyta</taxon>
        <taxon>Embryophyta</taxon>
        <taxon>Tracheophyta</taxon>
        <taxon>Spermatophyta</taxon>
        <taxon>Magnoliopsida</taxon>
        <taxon>eudicotyledons</taxon>
        <taxon>Gunneridae</taxon>
        <taxon>Pentapetalae</taxon>
        <taxon>asterids</taxon>
        <taxon>lamiids</taxon>
        <taxon>Solanales</taxon>
        <taxon>Solanaceae</taxon>
        <taxon>Solanoideae</taxon>
        <taxon>Solaneae</taxon>
        <taxon>Solanum</taxon>
    </lineage>
</organism>